<dbReference type="InterPro" id="IPR015421">
    <property type="entry name" value="PyrdxlP-dep_Trfase_major"/>
</dbReference>
<evidence type="ECO:0000256" key="2">
    <source>
        <dbReference type="ARBA" id="ARBA00006966"/>
    </source>
</evidence>
<dbReference type="EC" id="4.1.2.49" evidence="6"/>
<keyword evidence="4 6" id="KW-0456">Lyase</keyword>
<dbReference type="NCBIfam" id="NF041359">
    <property type="entry name" value="GntG_guanitoxin"/>
    <property type="match status" value="1"/>
</dbReference>
<dbReference type="AlphaFoldDB" id="A0A644UBK7"/>
<dbReference type="GO" id="GO:0006567">
    <property type="term" value="P:L-threonine catabolic process"/>
    <property type="evidence" value="ECO:0007669"/>
    <property type="project" value="TreeGrafter"/>
</dbReference>
<feature type="domain" description="Aromatic amino acid beta-eliminating lyase/threonine aldolase" evidence="5">
    <location>
        <begin position="5"/>
        <end position="292"/>
    </location>
</feature>
<accession>A0A644UBK7</accession>
<dbReference type="Gene3D" id="3.40.640.10">
    <property type="entry name" value="Type I PLP-dependent aspartate aminotransferase-like (Major domain)"/>
    <property type="match status" value="1"/>
</dbReference>
<gene>
    <name evidence="6" type="primary">ltaA_3</name>
    <name evidence="6" type="ORF">SDC9_22221</name>
</gene>
<evidence type="ECO:0000256" key="4">
    <source>
        <dbReference type="ARBA" id="ARBA00023239"/>
    </source>
</evidence>
<sequence>MKTIDLRSDTLTMPDREMLETIMTAELGDDGRLDANGRGEDRTINKLEDMSAQLVGKEAALFCCSGTMGNQAALFTYCKPGDIVLVDHIQHLYGSEKTAFDSRFGQMQALFYKFDSSSMPDLDDLEDKLKNNNVQLLCLENTHNFTGGTCTNLERLAKIRALADKYKVPIHMDGARLFNAAAYLKVSAKEICAYVDSVMFCVSKGLGAPIGSLLCGTTEFINEAKNNRKLLGGALRQGGIAAAPAIYALEHNIERLNEDNNNAVLCASLLQNLNKIKVQSNVQTNILMLDLEDAGISPEEFCKRAKAAGLLIRPILKNSVRLVFYKGITEEDAKESADIIRKLASEL</sequence>
<dbReference type="PANTHER" id="PTHR48097">
    <property type="entry name" value="L-THREONINE ALDOLASE-RELATED"/>
    <property type="match status" value="1"/>
</dbReference>
<evidence type="ECO:0000256" key="1">
    <source>
        <dbReference type="ARBA" id="ARBA00001933"/>
    </source>
</evidence>
<dbReference type="EMBL" id="VSSQ01000097">
    <property type="protein sequence ID" value="MPL76376.1"/>
    <property type="molecule type" value="Genomic_DNA"/>
</dbReference>
<comment type="similarity">
    <text evidence="2">Belongs to the threonine aldolase family.</text>
</comment>
<dbReference type="GO" id="GO:0005829">
    <property type="term" value="C:cytosol"/>
    <property type="evidence" value="ECO:0007669"/>
    <property type="project" value="TreeGrafter"/>
</dbReference>
<dbReference type="Gene3D" id="3.90.1150.10">
    <property type="entry name" value="Aspartate Aminotransferase, domain 1"/>
    <property type="match status" value="1"/>
</dbReference>
<dbReference type="GO" id="GO:0008732">
    <property type="term" value="F:L-allo-threonine aldolase activity"/>
    <property type="evidence" value="ECO:0007669"/>
    <property type="project" value="UniProtKB-EC"/>
</dbReference>
<comment type="caution">
    <text evidence="6">The sequence shown here is derived from an EMBL/GenBank/DDBJ whole genome shotgun (WGS) entry which is preliminary data.</text>
</comment>
<reference evidence="6" key="1">
    <citation type="submission" date="2019-08" db="EMBL/GenBank/DDBJ databases">
        <authorList>
            <person name="Kucharzyk K."/>
            <person name="Murdoch R.W."/>
            <person name="Higgins S."/>
            <person name="Loffler F."/>
        </authorList>
    </citation>
    <scope>NUCLEOTIDE SEQUENCE</scope>
</reference>
<dbReference type="SUPFAM" id="SSF53383">
    <property type="entry name" value="PLP-dependent transferases"/>
    <property type="match status" value="1"/>
</dbReference>
<dbReference type="FunFam" id="3.40.640.10:FF:000030">
    <property type="entry name" value="Low-specificity L-threonine aldolase"/>
    <property type="match status" value="1"/>
</dbReference>
<dbReference type="PANTHER" id="PTHR48097:SF9">
    <property type="entry name" value="L-THREONINE ALDOLASE"/>
    <property type="match status" value="1"/>
</dbReference>
<evidence type="ECO:0000259" key="5">
    <source>
        <dbReference type="Pfam" id="PF01212"/>
    </source>
</evidence>
<dbReference type="InterPro" id="IPR015424">
    <property type="entry name" value="PyrdxlP-dep_Trfase"/>
</dbReference>
<dbReference type="Pfam" id="PF01212">
    <property type="entry name" value="Beta_elim_lyase"/>
    <property type="match status" value="1"/>
</dbReference>
<dbReference type="InterPro" id="IPR015422">
    <property type="entry name" value="PyrdxlP-dep_Trfase_small"/>
</dbReference>
<comment type="cofactor">
    <cofactor evidence="1">
        <name>pyridoxal 5'-phosphate</name>
        <dbReference type="ChEBI" id="CHEBI:597326"/>
    </cofactor>
</comment>
<evidence type="ECO:0000313" key="6">
    <source>
        <dbReference type="EMBL" id="MPL76376.1"/>
    </source>
</evidence>
<dbReference type="GO" id="GO:0006545">
    <property type="term" value="P:glycine biosynthetic process"/>
    <property type="evidence" value="ECO:0007669"/>
    <property type="project" value="TreeGrafter"/>
</dbReference>
<evidence type="ECO:0000256" key="3">
    <source>
        <dbReference type="ARBA" id="ARBA00022898"/>
    </source>
</evidence>
<dbReference type="InterPro" id="IPR001597">
    <property type="entry name" value="ArAA_b-elim_lyase/Thr_aldolase"/>
</dbReference>
<protein>
    <submittedName>
        <fullName evidence="6">L-allo-threonine aldolase</fullName>
        <ecNumber evidence="6">4.1.2.49</ecNumber>
    </submittedName>
</protein>
<dbReference type="PIRSF" id="PIRSF017617">
    <property type="entry name" value="Thr_aldolase"/>
    <property type="match status" value="1"/>
</dbReference>
<organism evidence="6">
    <name type="scientific">bioreactor metagenome</name>
    <dbReference type="NCBI Taxonomy" id="1076179"/>
    <lineage>
        <taxon>unclassified sequences</taxon>
        <taxon>metagenomes</taxon>
        <taxon>ecological metagenomes</taxon>
    </lineage>
</organism>
<dbReference type="InterPro" id="IPR023603">
    <property type="entry name" value="Low_specificity_L-TA-like"/>
</dbReference>
<proteinExistence type="inferred from homology"/>
<name>A0A644UBK7_9ZZZZ</name>
<keyword evidence="3" id="KW-0663">Pyridoxal phosphate</keyword>